<sequence length="237" mass="27741">AFEQYSDSDKNNNLKLIKNQNLNECLALEDHAPSKVDDKRPEEKGGKLLENKFGVNDEELERELESISRRIEEDVNRCVESNGQNDVVCTDTRVKNVIEVENFEEIDVEVSKNNDNIIQTNKEEKDLPQLSNKLALKFECTNKMPDAKTAEDEYKLFNTKAYEELLVGLNRLVKLRPNKVKRYELYTNHFGNGNLNELCNPEWCCRDDVRLESNRKKTFEWNSKAEEDWIRFEFNPG</sequence>
<keyword evidence="2" id="KW-1185">Reference proteome</keyword>
<proteinExistence type="predicted"/>
<dbReference type="Proteomes" id="UP000789508">
    <property type="component" value="Unassembled WGS sequence"/>
</dbReference>
<gene>
    <name evidence="1" type="ORF">ALEPTO_LOCUS13608</name>
</gene>
<evidence type="ECO:0000313" key="2">
    <source>
        <dbReference type="Proteomes" id="UP000789508"/>
    </source>
</evidence>
<organism evidence="1 2">
    <name type="scientific">Ambispora leptoticha</name>
    <dbReference type="NCBI Taxonomy" id="144679"/>
    <lineage>
        <taxon>Eukaryota</taxon>
        <taxon>Fungi</taxon>
        <taxon>Fungi incertae sedis</taxon>
        <taxon>Mucoromycota</taxon>
        <taxon>Glomeromycotina</taxon>
        <taxon>Glomeromycetes</taxon>
        <taxon>Archaeosporales</taxon>
        <taxon>Ambisporaceae</taxon>
        <taxon>Ambispora</taxon>
    </lineage>
</organism>
<evidence type="ECO:0000313" key="1">
    <source>
        <dbReference type="EMBL" id="CAG8759252.1"/>
    </source>
</evidence>
<name>A0A9N9NQ09_9GLOM</name>
<feature type="non-terminal residue" evidence="1">
    <location>
        <position position="237"/>
    </location>
</feature>
<accession>A0A9N9NQ09</accession>
<comment type="caution">
    <text evidence="1">The sequence shown here is derived from an EMBL/GenBank/DDBJ whole genome shotgun (WGS) entry which is preliminary data.</text>
</comment>
<reference evidence="1" key="1">
    <citation type="submission" date="2021-06" db="EMBL/GenBank/DDBJ databases">
        <authorList>
            <person name="Kallberg Y."/>
            <person name="Tangrot J."/>
            <person name="Rosling A."/>
        </authorList>
    </citation>
    <scope>NUCLEOTIDE SEQUENCE</scope>
    <source>
        <strain evidence="1">FL130A</strain>
    </source>
</reference>
<dbReference type="EMBL" id="CAJVPS010045343">
    <property type="protein sequence ID" value="CAG8759252.1"/>
    <property type="molecule type" value="Genomic_DNA"/>
</dbReference>
<dbReference type="AlphaFoldDB" id="A0A9N9NQ09"/>
<protein>
    <submittedName>
        <fullName evidence="1">600_t:CDS:1</fullName>
    </submittedName>
</protein>